<gene>
    <name evidence="2" type="ORF">BDY21DRAFT_347795</name>
</gene>
<evidence type="ECO:0000256" key="1">
    <source>
        <dbReference type="SAM" id="MobiDB-lite"/>
    </source>
</evidence>
<reference evidence="2" key="1">
    <citation type="journal article" date="2020" name="Stud. Mycol.">
        <title>101 Dothideomycetes genomes: a test case for predicting lifestyles and emergence of pathogens.</title>
        <authorList>
            <person name="Haridas S."/>
            <person name="Albert R."/>
            <person name="Binder M."/>
            <person name="Bloem J."/>
            <person name="Labutti K."/>
            <person name="Salamov A."/>
            <person name="Andreopoulos B."/>
            <person name="Baker S."/>
            <person name="Barry K."/>
            <person name="Bills G."/>
            <person name="Bluhm B."/>
            <person name="Cannon C."/>
            <person name="Castanera R."/>
            <person name="Culley D."/>
            <person name="Daum C."/>
            <person name="Ezra D."/>
            <person name="Gonzalez J."/>
            <person name="Henrissat B."/>
            <person name="Kuo A."/>
            <person name="Liang C."/>
            <person name="Lipzen A."/>
            <person name="Lutzoni F."/>
            <person name="Magnuson J."/>
            <person name="Mondo S."/>
            <person name="Nolan M."/>
            <person name="Ohm R."/>
            <person name="Pangilinan J."/>
            <person name="Park H.-J."/>
            <person name="Ramirez L."/>
            <person name="Alfaro M."/>
            <person name="Sun H."/>
            <person name="Tritt A."/>
            <person name="Yoshinaga Y."/>
            <person name="Zwiers L.-H."/>
            <person name="Turgeon B."/>
            <person name="Goodwin S."/>
            <person name="Spatafora J."/>
            <person name="Crous P."/>
            <person name="Grigoriev I."/>
        </authorList>
    </citation>
    <scope>NUCLEOTIDE SEQUENCE</scope>
    <source>
        <strain evidence="2">ATCC 16933</strain>
    </source>
</reference>
<dbReference type="AlphaFoldDB" id="A0A6A6NWG5"/>
<evidence type="ECO:0000313" key="2">
    <source>
        <dbReference type="EMBL" id="KAF2456061.1"/>
    </source>
</evidence>
<accession>A0A6A6NWG5</accession>
<evidence type="ECO:0000313" key="3">
    <source>
        <dbReference type="Proteomes" id="UP000799766"/>
    </source>
</evidence>
<name>A0A6A6NWG5_9PEZI</name>
<feature type="region of interest" description="Disordered" evidence="1">
    <location>
        <begin position="90"/>
        <end position="160"/>
    </location>
</feature>
<feature type="compositionally biased region" description="Low complexity" evidence="1">
    <location>
        <begin position="110"/>
        <end position="120"/>
    </location>
</feature>
<feature type="compositionally biased region" description="Basic residues" evidence="1">
    <location>
        <begin position="90"/>
        <end position="109"/>
    </location>
</feature>
<dbReference type="Proteomes" id="UP000799766">
    <property type="component" value="Unassembled WGS sequence"/>
</dbReference>
<organism evidence="2 3">
    <name type="scientific">Lineolata rhizophorae</name>
    <dbReference type="NCBI Taxonomy" id="578093"/>
    <lineage>
        <taxon>Eukaryota</taxon>
        <taxon>Fungi</taxon>
        <taxon>Dikarya</taxon>
        <taxon>Ascomycota</taxon>
        <taxon>Pezizomycotina</taxon>
        <taxon>Dothideomycetes</taxon>
        <taxon>Dothideomycetes incertae sedis</taxon>
        <taxon>Lineolatales</taxon>
        <taxon>Lineolataceae</taxon>
        <taxon>Lineolata</taxon>
    </lineage>
</organism>
<proteinExistence type="predicted"/>
<dbReference type="EMBL" id="MU001684">
    <property type="protein sequence ID" value="KAF2456061.1"/>
    <property type="molecule type" value="Genomic_DNA"/>
</dbReference>
<feature type="compositionally biased region" description="Basic residues" evidence="1">
    <location>
        <begin position="136"/>
        <end position="152"/>
    </location>
</feature>
<keyword evidence="3" id="KW-1185">Reference proteome</keyword>
<protein>
    <submittedName>
        <fullName evidence="2">Uncharacterized protein</fullName>
    </submittedName>
</protein>
<sequence>MQPRRHDVLPCIPPSADPSNHVIARRASCLSRTTLLPAAHRRPPLCHLPLIPLLPRSLSHHPRQTPYAFPRPRPGQRRPTVRFALPQRWRAPHRRRHAAPRAQRARAQHARPAASALAQRGRQPPPALVGPFLISRQRRRAKGRRRRARRRAAPALALLGRPRAPRRQVCAGAGAGGLDRGLGA</sequence>